<feature type="region of interest" description="Disordered" evidence="1">
    <location>
        <begin position="18"/>
        <end position="37"/>
    </location>
</feature>
<comment type="caution">
    <text evidence="2">The sequence shown here is derived from an EMBL/GenBank/DDBJ whole genome shotgun (WGS) entry which is preliminary data.</text>
</comment>
<evidence type="ECO:0000313" key="2">
    <source>
        <dbReference type="EMBL" id="KAK4102922.1"/>
    </source>
</evidence>
<dbReference type="AlphaFoldDB" id="A0AAN6Q900"/>
<accession>A0AAN6Q900</accession>
<organism evidence="2 3">
    <name type="scientific">Parathielavia hyrcaniae</name>
    <dbReference type="NCBI Taxonomy" id="113614"/>
    <lineage>
        <taxon>Eukaryota</taxon>
        <taxon>Fungi</taxon>
        <taxon>Dikarya</taxon>
        <taxon>Ascomycota</taxon>
        <taxon>Pezizomycotina</taxon>
        <taxon>Sordariomycetes</taxon>
        <taxon>Sordariomycetidae</taxon>
        <taxon>Sordariales</taxon>
        <taxon>Chaetomiaceae</taxon>
        <taxon>Parathielavia</taxon>
    </lineage>
</organism>
<gene>
    <name evidence="2" type="ORF">N658DRAFT_494995</name>
</gene>
<proteinExistence type="predicted"/>
<reference evidence="2" key="2">
    <citation type="submission" date="2023-05" db="EMBL/GenBank/DDBJ databases">
        <authorList>
            <consortium name="Lawrence Berkeley National Laboratory"/>
            <person name="Steindorff A."/>
            <person name="Hensen N."/>
            <person name="Bonometti L."/>
            <person name="Westerberg I."/>
            <person name="Brannstrom I.O."/>
            <person name="Guillou S."/>
            <person name="Cros-Aarteil S."/>
            <person name="Calhoun S."/>
            <person name="Haridas S."/>
            <person name="Kuo A."/>
            <person name="Mondo S."/>
            <person name="Pangilinan J."/>
            <person name="Riley R."/>
            <person name="Labutti K."/>
            <person name="Andreopoulos B."/>
            <person name="Lipzen A."/>
            <person name="Chen C."/>
            <person name="Yanf M."/>
            <person name="Daum C."/>
            <person name="Ng V."/>
            <person name="Clum A."/>
            <person name="Ohm R."/>
            <person name="Martin F."/>
            <person name="Silar P."/>
            <person name="Natvig D."/>
            <person name="Lalanne C."/>
            <person name="Gautier V."/>
            <person name="Ament-Velasquez S.L."/>
            <person name="Kruys A."/>
            <person name="Hutchinson M.I."/>
            <person name="Powell A.J."/>
            <person name="Barry K."/>
            <person name="Miller A.N."/>
            <person name="Grigoriev I.V."/>
            <person name="Debuchy R."/>
            <person name="Gladieux P."/>
            <person name="Thoren M.H."/>
            <person name="Johannesson H."/>
        </authorList>
    </citation>
    <scope>NUCLEOTIDE SEQUENCE</scope>
    <source>
        <strain evidence="2">CBS 757.83</strain>
    </source>
</reference>
<evidence type="ECO:0000313" key="3">
    <source>
        <dbReference type="Proteomes" id="UP001305647"/>
    </source>
</evidence>
<protein>
    <submittedName>
        <fullName evidence="2">Uncharacterized protein</fullName>
    </submittedName>
</protein>
<dbReference type="EMBL" id="MU863630">
    <property type="protein sequence ID" value="KAK4102922.1"/>
    <property type="molecule type" value="Genomic_DNA"/>
</dbReference>
<sequence>MDEAQGCQPDEWTTLFVSNVQAERQRREDHTTDKRRSIQDYTAAADRKIREALGPNMTALAPVSMGTAATGKHKTKTR</sequence>
<keyword evidence="3" id="KW-1185">Reference proteome</keyword>
<evidence type="ECO:0000256" key="1">
    <source>
        <dbReference type="SAM" id="MobiDB-lite"/>
    </source>
</evidence>
<reference evidence="2" key="1">
    <citation type="journal article" date="2023" name="Mol. Phylogenet. Evol.">
        <title>Genome-scale phylogeny and comparative genomics of the fungal order Sordariales.</title>
        <authorList>
            <person name="Hensen N."/>
            <person name="Bonometti L."/>
            <person name="Westerberg I."/>
            <person name="Brannstrom I.O."/>
            <person name="Guillou S."/>
            <person name="Cros-Aarteil S."/>
            <person name="Calhoun S."/>
            <person name="Haridas S."/>
            <person name="Kuo A."/>
            <person name="Mondo S."/>
            <person name="Pangilinan J."/>
            <person name="Riley R."/>
            <person name="LaButti K."/>
            <person name="Andreopoulos B."/>
            <person name="Lipzen A."/>
            <person name="Chen C."/>
            <person name="Yan M."/>
            <person name="Daum C."/>
            <person name="Ng V."/>
            <person name="Clum A."/>
            <person name="Steindorff A."/>
            <person name="Ohm R.A."/>
            <person name="Martin F."/>
            <person name="Silar P."/>
            <person name="Natvig D.O."/>
            <person name="Lalanne C."/>
            <person name="Gautier V."/>
            <person name="Ament-Velasquez S.L."/>
            <person name="Kruys A."/>
            <person name="Hutchinson M.I."/>
            <person name="Powell A.J."/>
            <person name="Barry K."/>
            <person name="Miller A.N."/>
            <person name="Grigoriev I.V."/>
            <person name="Debuchy R."/>
            <person name="Gladieux P."/>
            <person name="Hiltunen Thoren M."/>
            <person name="Johannesson H."/>
        </authorList>
    </citation>
    <scope>NUCLEOTIDE SEQUENCE</scope>
    <source>
        <strain evidence="2">CBS 757.83</strain>
    </source>
</reference>
<dbReference type="Proteomes" id="UP001305647">
    <property type="component" value="Unassembled WGS sequence"/>
</dbReference>
<feature type="compositionally biased region" description="Basic and acidic residues" evidence="1">
    <location>
        <begin position="23"/>
        <end position="37"/>
    </location>
</feature>
<name>A0AAN6Q900_9PEZI</name>